<dbReference type="InterPro" id="IPR013154">
    <property type="entry name" value="ADH-like_N"/>
</dbReference>
<dbReference type="InterPro" id="IPR013149">
    <property type="entry name" value="ADH-like_C"/>
</dbReference>
<feature type="domain" description="Enoyl reductase (ER)" evidence="3">
    <location>
        <begin position="11"/>
        <end position="350"/>
    </location>
</feature>
<dbReference type="EMBL" id="JACHHT010000003">
    <property type="protein sequence ID" value="MBB6523098.1"/>
    <property type="molecule type" value="Genomic_DNA"/>
</dbReference>
<organism evidence="4 5">
    <name type="scientific">Pseudoteredinibacter isoporae</name>
    <dbReference type="NCBI Taxonomy" id="570281"/>
    <lineage>
        <taxon>Bacteria</taxon>
        <taxon>Pseudomonadati</taxon>
        <taxon>Pseudomonadota</taxon>
        <taxon>Gammaproteobacteria</taxon>
        <taxon>Cellvibrionales</taxon>
        <taxon>Cellvibrionaceae</taxon>
        <taxon>Pseudoteredinibacter</taxon>
    </lineage>
</organism>
<dbReference type="SUPFAM" id="SSF50129">
    <property type="entry name" value="GroES-like"/>
    <property type="match status" value="1"/>
</dbReference>
<dbReference type="SUPFAM" id="SSF51735">
    <property type="entry name" value="NAD(P)-binding Rossmann-fold domains"/>
    <property type="match status" value="1"/>
</dbReference>
<name>A0A7X0MX45_9GAMM</name>
<dbReference type="Gene3D" id="3.90.180.10">
    <property type="entry name" value="Medium-chain alcohol dehydrogenases, catalytic domain"/>
    <property type="match status" value="1"/>
</dbReference>
<evidence type="ECO:0000313" key="5">
    <source>
        <dbReference type="Proteomes" id="UP000528457"/>
    </source>
</evidence>
<dbReference type="PANTHER" id="PTHR48106:SF2">
    <property type="entry name" value="ZN2+-BINDING DEHYDROGENASE"/>
    <property type="match status" value="1"/>
</dbReference>
<dbReference type="InterPro" id="IPR011032">
    <property type="entry name" value="GroES-like_sf"/>
</dbReference>
<keyword evidence="5" id="KW-1185">Reference proteome</keyword>
<accession>A0A7X0MX45</accession>
<evidence type="ECO:0000256" key="2">
    <source>
        <dbReference type="ARBA" id="ARBA00023002"/>
    </source>
</evidence>
<protein>
    <submittedName>
        <fullName evidence="4">NADPH:quinone reductase-like Zn-dependent oxidoreductase</fullName>
    </submittedName>
</protein>
<dbReference type="GO" id="GO:0070402">
    <property type="term" value="F:NADPH binding"/>
    <property type="evidence" value="ECO:0007669"/>
    <property type="project" value="TreeGrafter"/>
</dbReference>
<dbReference type="PANTHER" id="PTHR48106">
    <property type="entry name" value="QUINONE OXIDOREDUCTASE PIG3-RELATED"/>
    <property type="match status" value="1"/>
</dbReference>
<dbReference type="Proteomes" id="UP000528457">
    <property type="component" value="Unassembled WGS sequence"/>
</dbReference>
<comment type="caution">
    <text evidence="4">The sequence shown here is derived from an EMBL/GenBank/DDBJ whole genome shotgun (WGS) entry which is preliminary data.</text>
</comment>
<keyword evidence="2" id="KW-0560">Oxidoreductase</keyword>
<reference evidence="4 5" key="1">
    <citation type="submission" date="2020-08" db="EMBL/GenBank/DDBJ databases">
        <title>Genomic Encyclopedia of Type Strains, Phase IV (KMG-IV): sequencing the most valuable type-strain genomes for metagenomic binning, comparative biology and taxonomic classification.</title>
        <authorList>
            <person name="Goeker M."/>
        </authorList>
    </citation>
    <scope>NUCLEOTIDE SEQUENCE [LARGE SCALE GENOMIC DNA]</scope>
    <source>
        <strain evidence="4 5">DSM 22368</strain>
    </source>
</reference>
<evidence type="ECO:0000259" key="3">
    <source>
        <dbReference type="SMART" id="SM00829"/>
    </source>
</evidence>
<evidence type="ECO:0000256" key="1">
    <source>
        <dbReference type="ARBA" id="ARBA00022857"/>
    </source>
</evidence>
<dbReference type="InterPro" id="IPR020843">
    <property type="entry name" value="ER"/>
</dbReference>
<dbReference type="AlphaFoldDB" id="A0A7X0MX45"/>
<dbReference type="CDD" id="cd05282">
    <property type="entry name" value="ETR_like"/>
    <property type="match status" value="1"/>
</dbReference>
<dbReference type="Gene3D" id="3.40.50.720">
    <property type="entry name" value="NAD(P)-binding Rossmann-like Domain"/>
    <property type="match status" value="1"/>
</dbReference>
<gene>
    <name evidence="4" type="ORF">HNR48_003400</name>
</gene>
<proteinExistence type="predicted"/>
<dbReference type="InterPro" id="IPR036291">
    <property type="entry name" value="NAD(P)-bd_dom_sf"/>
</dbReference>
<dbReference type="SMART" id="SM00829">
    <property type="entry name" value="PKS_ER"/>
    <property type="match status" value="1"/>
</dbReference>
<dbReference type="RefSeq" id="WP_166843822.1">
    <property type="nucleotide sequence ID" value="NZ_JAAONY010000003.1"/>
</dbReference>
<dbReference type="Pfam" id="PF00107">
    <property type="entry name" value="ADH_zinc_N"/>
    <property type="match status" value="1"/>
</dbReference>
<evidence type="ECO:0000313" key="4">
    <source>
        <dbReference type="EMBL" id="MBB6523098.1"/>
    </source>
</evidence>
<dbReference type="GO" id="GO:0016651">
    <property type="term" value="F:oxidoreductase activity, acting on NAD(P)H"/>
    <property type="evidence" value="ECO:0007669"/>
    <property type="project" value="TreeGrafter"/>
</dbReference>
<dbReference type="InParanoid" id="A0A7X0MX45"/>
<dbReference type="Pfam" id="PF08240">
    <property type="entry name" value="ADH_N"/>
    <property type="match status" value="1"/>
</dbReference>
<sequence>MQAIVAQDFADDLSRLSIVEREKPEPGPGQVRVRMLRAAVNPSDFNFIRGDYRDALGRLIWNYGQRECYFDPARQMTYPKHPYVLGGEGVGIVDACGSSLMARRLKGKRVAISAGPPEGTWQEYTVVDAKKAIPVPDSLSHDQAAMYTINPLSSFAMVRKVLKVDQGEYLLQSGGNSALGKMVIRLSKEFGFRTINIVRNAAQREGLLALGADEVIVYPAEDLLARVSEITQGQGVKYAMDCIGGDLASSMARCLGVSGTLLFYGTLGANECTIPARDLMMPGARVEGFFAGNWLGQQSVLSLLSTVRQMGKLSAKGIFHSDISEVLPFAEYQRALALSQEAGKGGKVVLSFSD</sequence>
<keyword evidence="1" id="KW-0521">NADP</keyword>